<dbReference type="Pfam" id="PF00005">
    <property type="entry name" value="ABC_tran"/>
    <property type="match status" value="1"/>
</dbReference>
<dbReference type="OrthoDB" id="337094at2"/>
<dbReference type="PROSITE" id="PS00211">
    <property type="entry name" value="ABC_TRANSPORTER_1"/>
    <property type="match status" value="1"/>
</dbReference>
<dbReference type="InterPro" id="IPR027417">
    <property type="entry name" value="P-loop_NTPase"/>
</dbReference>
<dbReference type="Proteomes" id="UP000009222">
    <property type="component" value="Chromosome"/>
</dbReference>
<dbReference type="InterPro" id="IPR050319">
    <property type="entry name" value="ABC_transp_ATP-bind"/>
</dbReference>
<evidence type="ECO:0000259" key="4">
    <source>
        <dbReference type="PROSITE" id="PS50893"/>
    </source>
</evidence>
<dbReference type="FunFam" id="3.40.50.300:FF:000016">
    <property type="entry name" value="Oligopeptide ABC transporter ATP-binding component"/>
    <property type="match status" value="1"/>
</dbReference>
<dbReference type="InterPro" id="IPR013563">
    <property type="entry name" value="Oligopep_ABC_C"/>
</dbReference>
<dbReference type="EMBL" id="CP001841">
    <property type="protein sequence ID" value="AEF81868.1"/>
    <property type="molecule type" value="Genomic_DNA"/>
</dbReference>
<reference evidence="6" key="1">
    <citation type="submission" date="2009-12" db="EMBL/GenBank/DDBJ databases">
        <title>Complete sequence of Treponema azotonutricium strain ZAS-9.</title>
        <authorList>
            <person name="Tetu S.G."/>
            <person name="Matson E."/>
            <person name="Ren Q."/>
            <person name="Seshadri R."/>
            <person name="Elbourne L."/>
            <person name="Hassan K.A."/>
            <person name="Durkin A."/>
            <person name="Radune D."/>
            <person name="Mohamoud Y."/>
            <person name="Shay R."/>
            <person name="Jin S."/>
            <person name="Zhang X."/>
            <person name="Lucey K."/>
            <person name="Ballor N.R."/>
            <person name="Ottesen E."/>
            <person name="Rosenthal R."/>
            <person name="Allen A."/>
            <person name="Leadbetter J.R."/>
            <person name="Paulsen I.T."/>
        </authorList>
    </citation>
    <scope>NUCLEOTIDE SEQUENCE [LARGE SCALE GENOMIC DNA]</scope>
    <source>
        <strain evidence="6">ATCC BAA-888 / DSM 13862 / ZAS-9</strain>
    </source>
</reference>
<keyword evidence="3 5" id="KW-0067">ATP-binding</keyword>
<keyword evidence="1" id="KW-0813">Transport</keyword>
<dbReference type="NCBIfam" id="TIGR01727">
    <property type="entry name" value="oligo_HPY"/>
    <property type="match status" value="1"/>
</dbReference>
<dbReference type="FunCoup" id="F5Y7E6">
    <property type="interactions" value="155"/>
</dbReference>
<dbReference type="InterPro" id="IPR017871">
    <property type="entry name" value="ABC_transporter-like_CS"/>
</dbReference>
<dbReference type="GO" id="GO:0055085">
    <property type="term" value="P:transmembrane transport"/>
    <property type="evidence" value="ECO:0007669"/>
    <property type="project" value="UniProtKB-ARBA"/>
</dbReference>
<dbReference type="PROSITE" id="PS50893">
    <property type="entry name" value="ABC_TRANSPORTER_2"/>
    <property type="match status" value="1"/>
</dbReference>
<dbReference type="SMART" id="SM00382">
    <property type="entry name" value="AAA"/>
    <property type="match status" value="1"/>
</dbReference>
<dbReference type="CDD" id="cd03257">
    <property type="entry name" value="ABC_NikE_OppD_transporters"/>
    <property type="match status" value="1"/>
</dbReference>
<dbReference type="InParanoid" id="F5Y7E6"/>
<keyword evidence="2" id="KW-0547">Nucleotide-binding</keyword>
<name>F5Y7E6_LEAAZ</name>
<dbReference type="Pfam" id="PF08352">
    <property type="entry name" value="oligo_HPY"/>
    <property type="match status" value="1"/>
</dbReference>
<dbReference type="SUPFAM" id="SSF52540">
    <property type="entry name" value="P-loop containing nucleoside triphosphate hydrolases"/>
    <property type="match status" value="1"/>
</dbReference>
<feature type="domain" description="ABC transporter" evidence="4">
    <location>
        <begin position="6"/>
        <end position="261"/>
    </location>
</feature>
<proteinExistence type="predicted"/>
<dbReference type="AlphaFoldDB" id="F5Y7E6"/>
<dbReference type="STRING" id="545695.TREAZ_3486"/>
<evidence type="ECO:0000256" key="1">
    <source>
        <dbReference type="ARBA" id="ARBA00022448"/>
    </source>
</evidence>
<dbReference type="GO" id="GO:0005524">
    <property type="term" value="F:ATP binding"/>
    <property type="evidence" value="ECO:0007669"/>
    <property type="project" value="UniProtKB-KW"/>
</dbReference>
<dbReference type="eggNOG" id="COG4608">
    <property type="taxonomic scope" value="Bacteria"/>
</dbReference>
<dbReference type="RefSeq" id="WP_015712089.1">
    <property type="nucleotide sequence ID" value="NC_015577.1"/>
</dbReference>
<dbReference type="InterPro" id="IPR003439">
    <property type="entry name" value="ABC_transporter-like_ATP-bd"/>
</dbReference>
<sequence>MAQNCLEVKNLRMYFPVGSNLFTRNKKFVKAVEDVSFSIEENKVLGLVGESGCGKTTVGRTIVRIYKPSHGSIDYTRPDGSKVDVAKLNNKEMRPYHREIRMVFQDPFGSLNPRIPVKDIIAEPIIIHNMLPKSETEDRVASLMKDVGLNPDYMNRYPHEFSGGQRQRIGIARALASNPRLIVADEPVSALDVSVQAQVLNLLETLRDEKGLTFLFVAHDISVVEHISDNIAVMYVGRIVEKAETEELLYNPLHPYTEALVSAIPVINSDKSKHRIHLEGDVPNPVNAPPGCVFHPRCRYATPACSQSVPELREAGPGHMVACHNYDKISLRGI</sequence>
<gene>
    <name evidence="5" type="ordered locus">TREAZ_3486</name>
</gene>
<dbReference type="KEGG" id="taz:TREAZ_3486"/>
<protein>
    <submittedName>
        <fullName evidence="5">Oligopeptide transport ATP-binding protein AppF</fullName>
    </submittedName>
</protein>
<accession>F5Y7E6</accession>
<evidence type="ECO:0000313" key="6">
    <source>
        <dbReference type="Proteomes" id="UP000009222"/>
    </source>
</evidence>
<dbReference type="GO" id="GO:0015833">
    <property type="term" value="P:peptide transport"/>
    <property type="evidence" value="ECO:0007669"/>
    <property type="project" value="InterPro"/>
</dbReference>
<dbReference type="PANTHER" id="PTHR43776">
    <property type="entry name" value="TRANSPORT ATP-BINDING PROTEIN"/>
    <property type="match status" value="1"/>
</dbReference>
<dbReference type="GO" id="GO:0016887">
    <property type="term" value="F:ATP hydrolysis activity"/>
    <property type="evidence" value="ECO:0007669"/>
    <property type="project" value="InterPro"/>
</dbReference>
<dbReference type="Gene3D" id="3.40.50.300">
    <property type="entry name" value="P-loop containing nucleotide triphosphate hydrolases"/>
    <property type="match status" value="1"/>
</dbReference>
<dbReference type="HOGENOM" id="CLU_000604_1_23_12"/>
<organism evidence="5 6">
    <name type="scientific">Leadbettera azotonutricia (strain ATCC BAA-888 / DSM 13862 / ZAS-9)</name>
    <name type="common">Treponema azotonutricium</name>
    <dbReference type="NCBI Taxonomy" id="545695"/>
    <lineage>
        <taxon>Bacteria</taxon>
        <taxon>Pseudomonadati</taxon>
        <taxon>Spirochaetota</taxon>
        <taxon>Spirochaetia</taxon>
        <taxon>Spirochaetales</taxon>
        <taxon>Breznakiellaceae</taxon>
        <taxon>Leadbettera</taxon>
    </lineage>
</organism>
<keyword evidence="6" id="KW-1185">Reference proteome</keyword>
<evidence type="ECO:0000256" key="2">
    <source>
        <dbReference type="ARBA" id="ARBA00022741"/>
    </source>
</evidence>
<reference evidence="5 6" key="2">
    <citation type="journal article" date="2011" name="ISME J.">
        <title>RNA-seq reveals cooperative metabolic interactions between two termite-gut spirochete species in co-culture.</title>
        <authorList>
            <person name="Rosenthal A.Z."/>
            <person name="Matson E.G."/>
            <person name="Eldar A."/>
            <person name="Leadbetter J.R."/>
        </authorList>
    </citation>
    <scope>NUCLEOTIDE SEQUENCE [LARGE SCALE GENOMIC DNA]</scope>
    <source>
        <strain evidence="6">ATCC BAA-888 / DSM 13862 / ZAS-9</strain>
    </source>
</reference>
<evidence type="ECO:0000256" key="3">
    <source>
        <dbReference type="ARBA" id="ARBA00022840"/>
    </source>
</evidence>
<evidence type="ECO:0000313" key="5">
    <source>
        <dbReference type="EMBL" id="AEF81868.1"/>
    </source>
</evidence>
<dbReference type="InterPro" id="IPR003593">
    <property type="entry name" value="AAA+_ATPase"/>
</dbReference>